<feature type="compositionally biased region" description="Acidic residues" evidence="1">
    <location>
        <begin position="111"/>
        <end position="121"/>
    </location>
</feature>
<name>A0AA35Q8C5_9HYPO</name>
<dbReference type="Proteomes" id="UP001160390">
    <property type="component" value="Unassembled WGS sequence"/>
</dbReference>
<feature type="region of interest" description="Disordered" evidence="1">
    <location>
        <begin position="1"/>
        <end position="24"/>
    </location>
</feature>
<feature type="compositionally biased region" description="Polar residues" evidence="1">
    <location>
        <begin position="1"/>
        <end position="17"/>
    </location>
</feature>
<comment type="caution">
    <text evidence="2">The sequence shown here is derived from an EMBL/GenBank/DDBJ whole genome shotgun (WGS) entry which is preliminary data.</text>
</comment>
<evidence type="ECO:0000256" key="1">
    <source>
        <dbReference type="SAM" id="MobiDB-lite"/>
    </source>
</evidence>
<sequence>MTTPASSQLQQHTTSDDPSSDNRRPAYQQWLRPQLLFFLNLLFEARVNGALDSSCNANLTQSLERTIFSDDPPAGRQITEVDDNEGQFESLVTARIEEEGEEEPGPVAVSDIDEEEGEEESPPTNEVIIYDTQVSSTPARGLESPVRSRKKRKLPAIAANTSIEDTRKKTRSIKANTDLAISRLADTLAAHFAEAQRYPGSTDLERAVRDVLAYTKGRILDKYIHLTSELYYYTEQKPARAYGVKPDPRQRYHREAYPVEFARQAVRN</sequence>
<feature type="region of interest" description="Disordered" evidence="1">
    <location>
        <begin position="97"/>
        <end position="153"/>
    </location>
</feature>
<protein>
    <submittedName>
        <fullName evidence="2">Uncharacterized protein</fullName>
    </submittedName>
</protein>
<organism evidence="2 3">
    <name type="scientific">Clonostachys chloroleuca</name>
    <dbReference type="NCBI Taxonomy" id="1926264"/>
    <lineage>
        <taxon>Eukaryota</taxon>
        <taxon>Fungi</taxon>
        <taxon>Dikarya</taxon>
        <taxon>Ascomycota</taxon>
        <taxon>Pezizomycotina</taxon>
        <taxon>Sordariomycetes</taxon>
        <taxon>Hypocreomycetidae</taxon>
        <taxon>Hypocreales</taxon>
        <taxon>Bionectriaceae</taxon>
        <taxon>Clonostachys</taxon>
    </lineage>
</organism>
<dbReference type="AlphaFoldDB" id="A0AA35Q8C5"/>
<reference evidence="2" key="1">
    <citation type="submission" date="2023-01" db="EMBL/GenBank/DDBJ databases">
        <authorList>
            <person name="Piombo E."/>
        </authorList>
    </citation>
    <scope>NUCLEOTIDE SEQUENCE</scope>
</reference>
<accession>A0AA35Q8C5</accession>
<evidence type="ECO:0000313" key="3">
    <source>
        <dbReference type="Proteomes" id="UP001160390"/>
    </source>
</evidence>
<proteinExistence type="predicted"/>
<gene>
    <name evidence="2" type="ORF">CCHLO57077_00005853</name>
</gene>
<keyword evidence="3" id="KW-1185">Reference proteome</keyword>
<dbReference type="EMBL" id="CABFNP030001297">
    <property type="protein sequence ID" value="CAI6098132.1"/>
    <property type="molecule type" value="Genomic_DNA"/>
</dbReference>
<evidence type="ECO:0000313" key="2">
    <source>
        <dbReference type="EMBL" id="CAI6098132.1"/>
    </source>
</evidence>